<evidence type="ECO:0000256" key="3">
    <source>
        <dbReference type="ARBA" id="ARBA00004401"/>
    </source>
</evidence>
<dbReference type="InterPro" id="IPR017853">
    <property type="entry name" value="GH"/>
</dbReference>
<evidence type="ECO:0000256" key="7">
    <source>
        <dbReference type="ARBA" id="ARBA00022512"/>
    </source>
</evidence>
<dbReference type="eggNOG" id="ENOG502QTKT">
    <property type="taxonomic scope" value="Eukaryota"/>
</dbReference>
<evidence type="ECO:0000256" key="20">
    <source>
        <dbReference type="SAM" id="MobiDB-lite"/>
    </source>
</evidence>
<dbReference type="InterPro" id="IPR000490">
    <property type="entry name" value="Glyco_hydro_17"/>
</dbReference>
<dbReference type="GO" id="GO:0009277">
    <property type="term" value="C:fungal-type cell wall"/>
    <property type="evidence" value="ECO:0007669"/>
    <property type="project" value="TreeGrafter"/>
</dbReference>
<keyword evidence="13" id="KW-0119">Carbohydrate metabolism</keyword>
<dbReference type="EC" id="3.2.1.39" evidence="5"/>
<dbReference type="SUPFAM" id="SSF51445">
    <property type="entry name" value="(Trans)glycosidases"/>
    <property type="match status" value="1"/>
</dbReference>
<dbReference type="EMBL" id="HE681723">
    <property type="protein sequence ID" value="CCG23974.1"/>
    <property type="molecule type" value="Genomic_DNA"/>
</dbReference>
<comment type="catalytic activity">
    <reaction evidence="1">
        <text>Hydrolysis of (1-&gt;3)-beta-D-glucosidic linkages in (1-&gt;3)-beta-D-glucans.</text>
        <dbReference type="EC" id="3.2.1.39"/>
    </reaction>
</comment>
<keyword evidence="21" id="KW-1133">Transmembrane helix</keyword>
<dbReference type="AlphaFoldDB" id="H8X746"/>
<feature type="region of interest" description="Disordered" evidence="20">
    <location>
        <begin position="267"/>
        <end position="302"/>
    </location>
</feature>
<dbReference type="PANTHER" id="PTHR16631:SF17">
    <property type="entry name" value="GLUCAN ENDO-1,3-BETA-GLUCOSIDASE BTGC"/>
    <property type="match status" value="1"/>
</dbReference>
<feature type="region of interest" description="Disordered" evidence="20">
    <location>
        <begin position="122"/>
        <end position="170"/>
    </location>
</feature>
<dbReference type="GeneID" id="14540742"/>
<keyword evidence="9" id="KW-0732">Signal</keyword>
<dbReference type="GO" id="GO:0005576">
    <property type="term" value="C:extracellular region"/>
    <property type="evidence" value="ECO:0007669"/>
    <property type="project" value="TreeGrafter"/>
</dbReference>
<evidence type="ECO:0000256" key="15">
    <source>
        <dbReference type="ARBA" id="ARBA00023326"/>
    </source>
</evidence>
<dbReference type="InterPro" id="IPR050732">
    <property type="entry name" value="Beta-glucan_modifiers"/>
</dbReference>
<proteinExistence type="inferred from homology"/>
<evidence type="ECO:0000256" key="19">
    <source>
        <dbReference type="RuleBase" id="RU004335"/>
    </source>
</evidence>
<keyword evidence="21" id="KW-0812">Transmembrane</keyword>
<evidence type="ECO:0000313" key="22">
    <source>
        <dbReference type="EMBL" id="CCG23974.1"/>
    </source>
</evidence>
<keyword evidence="15" id="KW-0624">Polysaccharide degradation</keyword>
<evidence type="ECO:0000256" key="10">
    <source>
        <dbReference type="ARBA" id="ARBA00022801"/>
    </source>
</evidence>
<dbReference type="GO" id="GO:0009986">
    <property type="term" value="C:cell surface"/>
    <property type="evidence" value="ECO:0007669"/>
    <property type="project" value="TreeGrafter"/>
</dbReference>
<evidence type="ECO:0000256" key="13">
    <source>
        <dbReference type="ARBA" id="ARBA00023277"/>
    </source>
</evidence>
<accession>H8X746</accession>
<feature type="compositionally biased region" description="Polar residues" evidence="20">
    <location>
        <begin position="157"/>
        <end position="168"/>
    </location>
</feature>
<keyword evidence="11 21" id="KW-0472">Membrane</keyword>
<comment type="similarity">
    <text evidence="4 19">Belongs to the glycosyl hydrolase 17 family.</text>
</comment>
<keyword evidence="10" id="KW-0378">Hydrolase</keyword>
<evidence type="ECO:0000256" key="4">
    <source>
        <dbReference type="ARBA" id="ARBA00008773"/>
    </source>
</evidence>
<keyword evidence="14" id="KW-0961">Cell wall biogenesis/degradation</keyword>
<evidence type="ECO:0000256" key="17">
    <source>
        <dbReference type="ARBA" id="ARBA00042373"/>
    </source>
</evidence>
<feature type="compositionally biased region" description="Polar residues" evidence="20">
    <location>
        <begin position="281"/>
        <end position="300"/>
    </location>
</feature>
<reference evidence="22 23" key="1">
    <citation type="journal article" date="2012" name="PLoS ONE">
        <title>Sequence and analysis of the genome of the pathogenic yeast Candida orthopsilosis.</title>
        <authorList>
            <person name="Riccombeni A."/>
            <person name="Vidanes G."/>
            <person name="Proux-Wera E."/>
            <person name="Wolfe K.H."/>
            <person name="Butler G."/>
        </authorList>
    </citation>
    <scope>NUCLEOTIDE SEQUENCE [LARGE SCALE GENOMIC DNA]</scope>
    <source>
        <strain evidence="22 23">Co 90-125</strain>
    </source>
</reference>
<keyword evidence="12" id="KW-0325">Glycoprotein</keyword>
<evidence type="ECO:0000256" key="1">
    <source>
        <dbReference type="ARBA" id="ARBA00000382"/>
    </source>
</evidence>
<dbReference type="RefSeq" id="XP_003870105.1">
    <property type="nucleotide sequence ID" value="XM_003870056.1"/>
</dbReference>
<dbReference type="KEGG" id="cot:CORT_0E03870"/>
<protein>
    <recommendedName>
        <fullName evidence="5">glucan endo-1,3-beta-D-glucosidase</fullName>
        <ecNumber evidence="5">3.2.1.39</ecNumber>
    </recommendedName>
    <alternativeName>
        <fullName evidence="18">Endo-1,3-beta-glucanase btgC</fullName>
    </alternativeName>
    <alternativeName>
        <fullName evidence="17">Laminarinase btgC</fullName>
    </alternativeName>
</protein>
<evidence type="ECO:0000256" key="16">
    <source>
        <dbReference type="ARBA" id="ARBA00037649"/>
    </source>
</evidence>
<evidence type="ECO:0000256" key="9">
    <source>
        <dbReference type="ARBA" id="ARBA00022729"/>
    </source>
</evidence>
<evidence type="ECO:0000256" key="12">
    <source>
        <dbReference type="ARBA" id="ARBA00023180"/>
    </source>
</evidence>
<dbReference type="Gene3D" id="3.20.20.80">
    <property type="entry name" value="Glycosidases"/>
    <property type="match status" value="2"/>
</dbReference>
<dbReference type="GO" id="GO:0005886">
    <property type="term" value="C:plasma membrane"/>
    <property type="evidence" value="ECO:0007669"/>
    <property type="project" value="UniProtKB-SubCell"/>
</dbReference>
<sequence>MQGREVNSSKRSATAPSIPRRNHGPSRNEESAPNLVKVNPYKIARATSFNVFMEYGATANTTGLDLSPVVENPRNDAPNASPSQDQKNLNGTQTVDFADNSANTPFDSALKARAKIPNIKSLSKNVSPFGGSSKQRDDLRYAGSEDPSNKNKLEVDLSQSDQLTTTENPLLRKDIEANDVGIHIPTVAGSRIQTAEIPSENRSDKRKRGVYSRASNHDDGKSSGSLNSSFIINADSEFVPGFHFDHNGKHAEKRDATVIYTRKLDNMPKHGHANELEPQTGDHSSVNSPISESTNRTRTGVKSKYGSDLMSLNLSGQNNIGSEESLSKRLSASIEKSSYEKRINPGSPISKKFKNFTFSQWKVATAVPVSVFASAVLVGLLIAIYILSHGTRDSVNSYFNDGKNIPHLRELAAEYLFPGEQFGVVTNSIDGLSNAAKSDIEVTDLMKGVSNFMFHGIAYSPNNAMEPHCRYNKRDAMLDLAKISTVTTRIRTYGMQCDQAELIMEAIDHMNLNMTVAMGVWIGENDTINRQQMDMMKKVIAKHPDPARVINSIFVGNEVLFRGDKSKKELIEYIQDARRFLQLMKIDDIPVGTSEIGSLIDSELLINCDIVGANIQPFFGGVSVEDATHWVLRFLDLHILPHNENIGTPIVITEIGWPSGGGRYRYAQAGMSSLKVFLSTFLCTMRNLPLEYYFFEAYDEPWKEVFWTSNQKWETQWGIFNADRSNKFPLQNIGCMR</sequence>
<evidence type="ECO:0000256" key="2">
    <source>
        <dbReference type="ARBA" id="ARBA00004191"/>
    </source>
</evidence>
<feature type="region of interest" description="Disordered" evidence="20">
    <location>
        <begin position="191"/>
        <end position="225"/>
    </location>
</feature>
<keyword evidence="8" id="KW-0964">Secreted</keyword>
<feature type="region of interest" description="Disordered" evidence="20">
    <location>
        <begin position="1"/>
        <end position="33"/>
    </location>
</feature>
<feature type="compositionally biased region" description="Polar residues" evidence="20">
    <location>
        <begin position="122"/>
        <end position="133"/>
    </location>
</feature>
<evidence type="ECO:0000256" key="18">
    <source>
        <dbReference type="ARBA" id="ARBA00043078"/>
    </source>
</evidence>
<dbReference type="GO" id="GO:0000272">
    <property type="term" value="P:polysaccharide catabolic process"/>
    <property type="evidence" value="ECO:0007669"/>
    <property type="project" value="UniProtKB-KW"/>
</dbReference>
<feature type="region of interest" description="Disordered" evidence="20">
    <location>
        <begin position="63"/>
        <end position="102"/>
    </location>
</feature>
<dbReference type="HOGENOM" id="CLU_376416_0_0_1"/>
<keyword evidence="23" id="KW-1185">Reference proteome</keyword>
<dbReference type="Proteomes" id="UP000005018">
    <property type="component" value="Chromosome 5"/>
</dbReference>
<dbReference type="OrthoDB" id="68336at2759"/>
<evidence type="ECO:0000256" key="11">
    <source>
        <dbReference type="ARBA" id="ARBA00023136"/>
    </source>
</evidence>
<feature type="transmembrane region" description="Helical" evidence="21">
    <location>
        <begin position="361"/>
        <end position="387"/>
    </location>
</feature>
<feature type="compositionally biased region" description="Polar residues" evidence="20">
    <location>
        <begin position="1"/>
        <end position="15"/>
    </location>
</feature>
<evidence type="ECO:0000256" key="8">
    <source>
        <dbReference type="ARBA" id="ARBA00022525"/>
    </source>
</evidence>
<evidence type="ECO:0000256" key="5">
    <source>
        <dbReference type="ARBA" id="ARBA00012780"/>
    </source>
</evidence>
<keyword evidence="7" id="KW-0134">Cell wall</keyword>
<organism evidence="22 23">
    <name type="scientific">Candida orthopsilosis (strain 90-125)</name>
    <name type="common">Yeast</name>
    <dbReference type="NCBI Taxonomy" id="1136231"/>
    <lineage>
        <taxon>Eukaryota</taxon>
        <taxon>Fungi</taxon>
        <taxon>Dikarya</taxon>
        <taxon>Ascomycota</taxon>
        <taxon>Saccharomycotina</taxon>
        <taxon>Pichiomycetes</taxon>
        <taxon>Debaryomycetaceae</taxon>
        <taxon>Candida/Lodderomyces clade</taxon>
        <taxon>Candida</taxon>
    </lineage>
</organism>
<comment type="subcellular location">
    <subcellularLocation>
        <location evidence="3">Cell membrane</location>
        <topology evidence="3">Single-pass type II membrane protein</topology>
    </subcellularLocation>
    <subcellularLocation>
        <location evidence="2">Secreted</location>
        <location evidence="2">Cell wall</location>
    </subcellularLocation>
</comment>
<keyword evidence="6" id="KW-1003">Cell membrane</keyword>
<dbReference type="PANTHER" id="PTHR16631">
    <property type="entry name" value="GLUCAN 1,3-BETA-GLUCOSIDASE"/>
    <property type="match status" value="1"/>
</dbReference>
<dbReference type="Pfam" id="PF00332">
    <property type="entry name" value="Glyco_hydro_17"/>
    <property type="match status" value="1"/>
</dbReference>
<evidence type="ECO:0000256" key="21">
    <source>
        <dbReference type="SAM" id="Phobius"/>
    </source>
</evidence>
<feature type="compositionally biased region" description="Polar residues" evidence="20">
    <location>
        <begin position="78"/>
        <end position="102"/>
    </location>
</feature>
<evidence type="ECO:0000256" key="14">
    <source>
        <dbReference type="ARBA" id="ARBA00023316"/>
    </source>
</evidence>
<dbReference type="GO" id="GO:0071555">
    <property type="term" value="P:cell wall organization"/>
    <property type="evidence" value="ECO:0007669"/>
    <property type="project" value="UniProtKB-KW"/>
</dbReference>
<evidence type="ECO:0000313" key="23">
    <source>
        <dbReference type="Proteomes" id="UP000005018"/>
    </source>
</evidence>
<gene>
    <name evidence="22" type="ORF">CORT_0E03870</name>
</gene>
<dbReference type="GO" id="GO:0042973">
    <property type="term" value="F:glucan endo-1,3-beta-D-glucosidase activity"/>
    <property type="evidence" value="ECO:0007669"/>
    <property type="project" value="UniProtKB-EC"/>
</dbReference>
<name>H8X746_CANO9</name>
<comment type="function">
    <text evidence="16">Glucanases play a role in cell expansion during growth, in cell-cell fusion during mating, and in spore release during sporulation. This enzyme may be involved in beta-glucan degradation. Active on laminarin and lichenan.</text>
</comment>
<evidence type="ECO:0000256" key="6">
    <source>
        <dbReference type="ARBA" id="ARBA00022475"/>
    </source>
</evidence>